<reference evidence="2" key="1">
    <citation type="submission" date="2016-10" db="EMBL/GenBank/DDBJ databases">
        <authorList>
            <person name="Varghese N."/>
            <person name="Submissions S."/>
        </authorList>
    </citation>
    <scope>NUCLEOTIDE SEQUENCE [LARGE SCALE GENOMIC DNA]</scope>
    <source>
        <strain evidence="2">XBD2006</strain>
    </source>
</reference>
<accession>A0A1G5CXI0</accession>
<dbReference type="EMBL" id="FMUR01000007">
    <property type="protein sequence ID" value="SCY06900.1"/>
    <property type="molecule type" value="Genomic_DNA"/>
</dbReference>
<organism evidence="1 2">
    <name type="scientific">Butyrivibrio hungatei</name>
    <dbReference type="NCBI Taxonomy" id="185008"/>
    <lineage>
        <taxon>Bacteria</taxon>
        <taxon>Bacillati</taxon>
        <taxon>Bacillota</taxon>
        <taxon>Clostridia</taxon>
        <taxon>Lachnospirales</taxon>
        <taxon>Lachnospiraceae</taxon>
        <taxon>Butyrivibrio</taxon>
    </lineage>
</organism>
<dbReference type="RefSeq" id="WP_074461939.1">
    <property type="nucleotide sequence ID" value="NZ_FMUR01000007.1"/>
</dbReference>
<evidence type="ECO:0000313" key="2">
    <source>
        <dbReference type="Proteomes" id="UP000183047"/>
    </source>
</evidence>
<name>A0A1G5CXI0_9FIRM</name>
<dbReference type="Proteomes" id="UP000183047">
    <property type="component" value="Unassembled WGS sequence"/>
</dbReference>
<evidence type="ECO:0000313" key="1">
    <source>
        <dbReference type="EMBL" id="SCY06900.1"/>
    </source>
</evidence>
<protein>
    <submittedName>
        <fullName evidence="1">Uncharacterized protein</fullName>
    </submittedName>
</protein>
<keyword evidence="2" id="KW-1185">Reference proteome</keyword>
<gene>
    <name evidence="1" type="ORF">SAMN02910451_01268</name>
</gene>
<sequence>MNPMNLLQLQQRFQIFQQEHPKIIAFFKAIGNDSMKEGTIIAVKVTTPDGKEIESNIKITANDITTFQQLMEIAKNR</sequence>
<dbReference type="AlphaFoldDB" id="A0A1G5CXI0"/>
<proteinExistence type="predicted"/>